<accession>A0A1I3UQD5</accession>
<dbReference type="Proteomes" id="UP000198915">
    <property type="component" value="Unassembled WGS sequence"/>
</dbReference>
<feature type="signal peptide" evidence="1">
    <location>
        <begin position="1"/>
        <end position="20"/>
    </location>
</feature>
<reference evidence="3" key="1">
    <citation type="submission" date="2016-10" db="EMBL/GenBank/DDBJ databases">
        <authorList>
            <person name="Varghese N."/>
            <person name="Submissions S."/>
        </authorList>
    </citation>
    <scope>NUCLEOTIDE SEQUENCE [LARGE SCALE GENOMIC DNA]</scope>
    <source>
        <strain evidence="3">OK042</strain>
    </source>
</reference>
<keyword evidence="1" id="KW-0732">Signal</keyword>
<gene>
    <name evidence="2" type="ORF">SAMN05518846_10682</name>
</gene>
<name>A0A1I3UQD5_9BACL</name>
<evidence type="ECO:0008006" key="4">
    <source>
        <dbReference type="Google" id="ProtNLM"/>
    </source>
</evidence>
<evidence type="ECO:0000313" key="2">
    <source>
        <dbReference type="EMBL" id="SFJ85564.1"/>
    </source>
</evidence>
<dbReference type="AlphaFoldDB" id="A0A1I3UQD5"/>
<dbReference type="EMBL" id="FORT01000006">
    <property type="protein sequence ID" value="SFJ85564.1"/>
    <property type="molecule type" value="Genomic_DNA"/>
</dbReference>
<proteinExistence type="predicted"/>
<sequence>MRCLPFWKSSMAVLCVAALASVLTVGCNRTMTQEKGYGTQNLDRQHNTTIKGEQSGDVLHRAATPTEDRDGLMGRNQNPNLIIGHNQTRGYQVDLNNMETMAKSIPGVENARITLNGGNAYVTLDLVHNVTASQARNIEKQVIDALKQKIPRYDFHITSNEGFHR</sequence>
<evidence type="ECO:0000313" key="3">
    <source>
        <dbReference type="Proteomes" id="UP000198915"/>
    </source>
</evidence>
<dbReference type="PROSITE" id="PS51257">
    <property type="entry name" value="PROKAR_LIPOPROTEIN"/>
    <property type="match status" value="1"/>
</dbReference>
<protein>
    <recommendedName>
        <fullName evidence="4">Sporulation lipoprotein YhcN/YlaJ (Spore_YhcN_YlaJ)</fullName>
    </recommendedName>
</protein>
<dbReference type="RefSeq" id="WP_092268295.1">
    <property type="nucleotide sequence ID" value="NZ_BJOE01000027.1"/>
</dbReference>
<keyword evidence="3" id="KW-1185">Reference proteome</keyword>
<feature type="chain" id="PRO_5038742052" description="Sporulation lipoprotein YhcN/YlaJ (Spore_YhcN_YlaJ)" evidence="1">
    <location>
        <begin position="21"/>
        <end position="165"/>
    </location>
</feature>
<dbReference type="STRING" id="1884381.SAMN05518846_10682"/>
<evidence type="ECO:0000256" key="1">
    <source>
        <dbReference type="SAM" id="SignalP"/>
    </source>
</evidence>
<organism evidence="2 3">
    <name type="scientific">Brevibacillus centrosporus</name>
    <dbReference type="NCBI Taxonomy" id="54910"/>
    <lineage>
        <taxon>Bacteria</taxon>
        <taxon>Bacillati</taxon>
        <taxon>Bacillota</taxon>
        <taxon>Bacilli</taxon>
        <taxon>Bacillales</taxon>
        <taxon>Paenibacillaceae</taxon>
        <taxon>Brevibacillus</taxon>
    </lineage>
</organism>